<comment type="caution">
    <text evidence="1">The sequence shown here is derived from an EMBL/GenBank/DDBJ whole genome shotgun (WGS) entry which is preliminary data.</text>
</comment>
<dbReference type="Proteomes" id="UP001501358">
    <property type="component" value="Unassembled WGS sequence"/>
</dbReference>
<keyword evidence="2" id="KW-1185">Reference proteome</keyword>
<proteinExistence type="predicted"/>
<protein>
    <submittedName>
        <fullName evidence="1">Uncharacterized protein</fullName>
    </submittedName>
</protein>
<dbReference type="EMBL" id="BAAATA010000049">
    <property type="protein sequence ID" value="GAA2509863.1"/>
    <property type="molecule type" value="Genomic_DNA"/>
</dbReference>
<reference evidence="2" key="1">
    <citation type="journal article" date="2019" name="Int. J. Syst. Evol. Microbiol.">
        <title>The Global Catalogue of Microorganisms (GCM) 10K type strain sequencing project: providing services to taxonomists for standard genome sequencing and annotation.</title>
        <authorList>
            <consortium name="The Broad Institute Genomics Platform"/>
            <consortium name="The Broad Institute Genome Sequencing Center for Infectious Disease"/>
            <person name="Wu L."/>
            <person name="Ma J."/>
        </authorList>
    </citation>
    <scope>NUCLEOTIDE SEQUENCE [LARGE SCALE GENOMIC DNA]</scope>
    <source>
        <strain evidence="2">JCM 6307</strain>
    </source>
</reference>
<sequence>MDTLRFTLPLTREMVGFLEESDVEAILQVAVDRLRTLHPEYEVQTYSTWSGVCATDPVTEYTPPALEPIPTELGQTTG</sequence>
<accession>A0ABP6A398</accession>
<name>A0ABP6A398_9ACTN</name>
<evidence type="ECO:0000313" key="1">
    <source>
        <dbReference type="EMBL" id="GAA2509863.1"/>
    </source>
</evidence>
<evidence type="ECO:0000313" key="2">
    <source>
        <dbReference type="Proteomes" id="UP001501358"/>
    </source>
</evidence>
<gene>
    <name evidence="1" type="ORF">GCM10010406_52870</name>
</gene>
<organism evidence="1 2">
    <name type="scientific">Streptomyces thermolineatus</name>
    <dbReference type="NCBI Taxonomy" id="44033"/>
    <lineage>
        <taxon>Bacteria</taxon>
        <taxon>Bacillati</taxon>
        <taxon>Actinomycetota</taxon>
        <taxon>Actinomycetes</taxon>
        <taxon>Kitasatosporales</taxon>
        <taxon>Streptomycetaceae</taxon>
        <taxon>Streptomyces</taxon>
    </lineage>
</organism>